<evidence type="ECO:0000256" key="1">
    <source>
        <dbReference type="ARBA" id="ARBA00022801"/>
    </source>
</evidence>
<reference evidence="3 4" key="1">
    <citation type="submission" date="2024-06" db="EMBL/GenBank/DDBJ databases">
        <title>Sorghum-associated microbial communities from plants grown in Nebraska, USA.</title>
        <authorList>
            <person name="Schachtman D."/>
        </authorList>
    </citation>
    <scope>NUCLEOTIDE SEQUENCE [LARGE SCALE GENOMIC DNA]</scope>
    <source>
        <strain evidence="3 4">3207</strain>
    </source>
</reference>
<dbReference type="Proteomes" id="UP001549321">
    <property type="component" value="Unassembled WGS sequence"/>
</dbReference>
<dbReference type="Pfam" id="PF20067">
    <property type="entry name" value="SSL_N"/>
    <property type="match status" value="1"/>
</dbReference>
<dbReference type="GO" id="GO:0004341">
    <property type="term" value="F:gluconolactonase activity"/>
    <property type="evidence" value="ECO:0007669"/>
    <property type="project" value="UniProtKB-EC"/>
</dbReference>
<organism evidence="3 4">
    <name type="scientific">Kaistia defluvii</name>
    <dbReference type="NCBI Taxonomy" id="410841"/>
    <lineage>
        <taxon>Bacteria</taxon>
        <taxon>Pseudomonadati</taxon>
        <taxon>Pseudomonadota</taxon>
        <taxon>Alphaproteobacteria</taxon>
        <taxon>Hyphomicrobiales</taxon>
        <taxon>Kaistiaceae</taxon>
        <taxon>Kaistia</taxon>
    </lineage>
</organism>
<dbReference type="InterPro" id="IPR013658">
    <property type="entry name" value="SGL"/>
</dbReference>
<gene>
    <name evidence="3" type="ORF">ABIE08_003857</name>
</gene>
<dbReference type="Pfam" id="PF08450">
    <property type="entry name" value="SGL"/>
    <property type="match status" value="1"/>
</dbReference>
<comment type="caution">
    <text evidence="3">The sequence shown here is derived from an EMBL/GenBank/DDBJ whole genome shotgun (WGS) entry which is preliminary data.</text>
</comment>
<dbReference type="SUPFAM" id="SSF63829">
    <property type="entry name" value="Calcium-dependent phosphotriesterase"/>
    <property type="match status" value="1"/>
</dbReference>
<dbReference type="InterPro" id="IPR051262">
    <property type="entry name" value="SMP-30/CGR1_Lactonase"/>
</dbReference>
<dbReference type="PANTHER" id="PTHR47572:SF4">
    <property type="entry name" value="LACTONASE DRP35"/>
    <property type="match status" value="1"/>
</dbReference>
<proteinExistence type="predicted"/>
<keyword evidence="1 3" id="KW-0378">Hydrolase</keyword>
<dbReference type="InterPro" id="IPR011042">
    <property type="entry name" value="6-blade_b-propeller_TolB-like"/>
</dbReference>
<dbReference type="Gene3D" id="2.120.10.30">
    <property type="entry name" value="TolB, C-terminal domain"/>
    <property type="match status" value="1"/>
</dbReference>
<dbReference type="EMBL" id="JBEPSM010000003">
    <property type="protein sequence ID" value="MET4635906.1"/>
    <property type="molecule type" value="Genomic_DNA"/>
</dbReference>
<accession>A0ABV2R5H6</accession>
<sequence>MMAGAGIHHGFSTGGNTILPAERATVLFDGIFSSPRLQHPEGVAVGPDGWVWVGSENGQILRIAPDGSALEEVVSTGGFLLGLAFDGDRALFACDSRHRAVFRLNLADRSLRRFTAPGIEVPNYAVVDRARGRLYVSDTRAPSDPGPSIWSYDLETGAGDVWHGGPFDHANGMALAPEGDALFLCETFARRITRIAIAADGSSGRATTWSDDLPGLPDGLAFDDSGALFAGCYEPSRVLRIPAGGGPSEIYIEDATAHVLAHPTNIAFDGAALFTANLGRWHVTKIDTDTFGTPLWRQARGEPG</sequence>
<dbReference type="EC" id="3.1.1.17" evidence="3"/>
<protein>
    <submittedName>
        <fullName evidence="3">Gluconolactonase</fullName>
        <ecNumber evidence="3">3.1.1.17</ecNumber>
    </submittedName>
</protein>
<feature type="domain" description="SMP-30/Gluconolactonase/LRE-like region" evidence="2">
    <location>
        <begin position="82"/>
        <end position="273"/>
    </location>
</feature>
<evidence type="ECO:0000313" key="4">
    <source>
        <dbReference type="Proteomes" id="UP001549321"/>
    </source>
</evidence>
<dbReference type="PANTHER" id="PTHR47572">
    <property type="entry name" value="LIPOPROTEIN-RELATED"/>
    <property type="match status" value="1"/>
</dbReference>
<keyword evidence="4" id="KW-1185">Reference proteome</keyword>
<evidence type="ECO:0000313" key="3">
    <source>
        <dbReference type="EMBL" id="MET4635906.1"/>
    </source>
</evidence>
<evidence type="ECO:0000259" key="2">
    <source>
        <dbReference type="Pfam" id="PF08450"/>
    </source>
</evidence>
<name>A0ABV2R5H6_9HYPH</name>